<comment type="similarity">
    <text evidence="7">Belongs to the TonB-dependent receptor family.</text>
</comment>
<evidence type="ECO:0000259" key="9">
    <source>
        <dbReference type="SMART" id="SM00965"/>
    </source>
</evidence>
<dbReference type="InterPro" id="IPR039426">
    <property type="entry name" value="TonB-dep_rcpt-like"/>
</dbReference>
<keyword evidence="4 7" id="KW-0812">Transmembrane</keyword>
<organism evidence="10 11">
    <name type="scientific">Draconibacterium aestuarii</name>
    <dbReference type="NCBI Taxonomy" id="2998507"/>
    <lineage>
        <taxon>Bacteria</taxon>
        <taxon>Pseudomonadati</taxon>
        <taxon>Bacteroidota</taxon>
        <taxon>Bacteroidia</taxon>
        <taxon>Marinilabiliales</taxon>
        <taxon>Prolixibacteraceae</taxon>
        <taxon>Draconibacterium</taxon>
    </lineage>
</organism>
<protein>
    <submittedName>
        <fullName evidence="10">SusC/RagA family TonB-linked outer membrane protein</fullName>
    </submittedName>
</protein>
<dbReference type="AlphaFoldDB" id="A0A9X3F2V8"/>
<keyword evidence="5 7" id="KW-0472">Membrane</keyword>
<proteinExistence type="inferred from homology"/>
<evidence type="ECO:0000256" key="5">
    <source>
        <dbReference type="ARBA" id="ARBA00023136"/>
    </source>
</evidence>
<feature type="chain" id="PRO_5040851699" evidence="8">
    <location>
        <begin position="21"/>
        <end position="1135"/>
    </location>
</feature>
<dbReference type="Pfam" id="PF07660">
    <property type="entry name" value="STN"/>
    <property type="match status" value="1"/>
</dbReference>
<keyword evidence="6 7" id="KW-0998">Cell outer membrane</keyword>
<dbReference type="Gene3D" id="2.170.130.10">
    <property type="entry name" value="TonB-dependent receptor, plug domain"/>
    <property type="match status" value="1"/>
</dbReference>
<evidence type="ECO:0000256" key="4">
    <source>
        <dbReference type="ARBA" id="ARBA00022692"/>
    </source>
</evidence>
<keyword evidence="3 7" id="KW-1134">Transmembrane beta strand</keyword>
<evidence type="ECO:0000256" key="3">
    <source>
        <dbReference type="ARBA" id="ARBA00022452"/>
    </source>
</evidence>
<dbReference type="Pfam" id="PF07715">
    <property type="entry name" value="Plug"/>
    <property type="match status" value="1"/>
</dbReference>
<dbReference type="Gene3D" id="2.40.170.20">
    <property type="entry name" value="TonB-dependent receptor, beta-barrel domain"/>
    <property type="match status" value="1"/>
</dbReference>
<dbReference type="EMBL" id="JAPOHD010000002">
    <property type="protein sequence ID" value="MCY1718862.1"/>
    <property type="molecule type" value="Genomic_DNA"/>
</dbReference>
<dbReference type="SUPFAM" id="SSF56935">
    <property type="entry name" value="Porins"/>
    <property type="match status" value="1"/>
</dbReference>
<keyword evidence="8" id="KW-0732">Signal</keyword>
<dbReference type="InterPro" id="IPR008969">
    <property type="entry name" value="CarboxyPept-like_regulatory"/>
</dbReference>
<dbReference type="RefSeq" id="WP_343331201.1">
    <property type="nucleotide sequence ID" value="NZ_JAPOHD010000002.1"/>
</dbReference>
<dbReference type="NCBIfam" id="TIGR04057">
    <property type="entry name" value="SusC_RagA_signa"/>
    <property type="match status" value="1"/>
</dbReference>
<feature type="signal peptide" evidence="8">
    <location>
        <begin position="1"/>
        <end position="20"/>
    </location>
</feature>
<sequence>MRVKLFVLTVCFLLATNLFAQTESISLKVENMALADVFKTIQEKSGYRFFYSDDLVDLDKSISIDANRVGIQRIMNELESQTNLTFRLMEDKLIVVVPIGEMKQAAVVTGKVTSASEPQGLPGVTVVVKGTTNGVVTDINGNFQLEVPDQYAVLSFSFIGFQSQEVPLNGKASLNVVMATDVRSIDEVVVTALAIERDKESLGYSISQVGSDEISQAKENNVMNSLAGKVAGLQISTTPSGVDGSTRVVLRGVSSLSGNNRPLIVIDGIPVAGGSFGGGDHIDRGDAMSDINPEDVESMSVLKGAGASAAYGSRGANGVILITTKKGSKRKGIGIKISSNFTVEQAYMYPEMQNVYGQGAFGQYPSNIQAIKGTEPYIWSWGPKMEGQMFTNYLGQEAPYEAQPNPYKEFYKMGTSMQNTVAFEGGDADANVRASITNQTSAGIVPDNTLSKQTLNLRGFTKLGNVVDFDGKVTYIHHNSENRPYLSEDSNNAGWAFNNLPRNISLDDLKNNTVDAEGREIWAWDWTAGNPYWGLENKQNFDTRDRIQTLLSANWHLLKNLNLLTRSGFDFMNRTDKEYAAAGSRNQASYKGWFSQGWSNSVEWNTDALLTYKTKLSDEVKMDLNIGGNYRYNQYKSINQSGSNWRVPNFFNMSNLEEYGTGEHFNEKEVWSALGLGQISWKNYLYFDFTLRNDWSSTLPTMDNQNSYFYHSENLSFLFTEMFDMNSSVLTSGKLRASYAKVGNDTGPYNLDNYYSVGQSQLPYSTGGMGGTIANANLMPENTYSWEVGTNLDFWNNRLEVDFTYYDAYTINQIMRVKTAVSSGWNDRWINSGELANKGFELQIDGTAIDKADGLRWDISFNMAKNMSEVVSLYKDDYQSIDNLVLKTSIMDWAIIEARVGGEFGEIYGVDYARDDNGNILVDQAGFGMKGDYKKLGSINPDFIGGFSNHFSYKDFHLSFVIDFQMGGEYYSHSSLYRDLFGTGVTSLEGREEWYSTHQGPGHFEPIPGIFPDGYIQDGVNVETGQPNDIPIQPIFRHVETMVNRGIVSDYIMDASNVRFREIVFGYTVPSRWLNNTFIARADLSLVGRNLFFLYLATDNIDPEAGFDSGNFGSAFELNTMPGTRSYGFNINLSF</sequence>
<evidence type="ECO:0000256" key="1">
    <source>
        <dbReference type="ARBA" id="ARBA00004571"/>
    </source>
</evidence>
<dbReference type="PROSITE" id="PS52016">
    <property type="entry name" value="TONB_DEPENDENT_REC_3"/>
    <property type="match status" value="1"/>
</dbReference>
<reference evidence="10" key="1">
    <citation type="submission" date="2022-11" db="EMBL/GenBank/DDBJ databases">
        <title>Marilongibacter aestuarii gen. nov., sp. nov., isolated from tidal flat sediment.</title>
        <authorList>
            <person name="Jiayan W."/>
        </authorList>
    </citation>
    <scope>NUCLEOTIDE SEQUENCE</scope>
    <source>
        <strain evidence="10">Z1-6</strain>
    </source>
</reference>
<keyword evidence="11" id="KW-1185">Reference proteome</keyword>
<dbReference type="SUPFAM" id="SSF49464">
    <property type="entry name" value="Carboxypeptidase regulatory domain-like"/>
    <property type="match status" value="1"/>
</dbReference>
<evidence type="ECO:0000256" key="8">
    <source>
        <dbReference type="SAM" id="SignalP"/>
    </source>
</evidence>
<dbReference type="SMART" id="SM00965">
    <property type="entry name" value="STN"/>
    <property type="match status" value="1"/>
</dbReference>
<dbReference type="Gene3D" id="2.60.40.1120">
    <property type="entry name" value="Carboxypeptidase-like, regulatory domain"/>
    <property type="match status" value="1"/>
</dbReference>
<dbReference type="InterPro" id="IPR011662">
    <property type="entry name" value="Secretin/TonB_short_N"/>
</dbReference>
<dbReference type="InterPro" id="IPR037066">
    <property type="entry name" value="Plug_dom_sf"/>
</dbReference>
<accession>A0A9X3F2V8</accession>
<evidence type="ECO:0000313" key="11">
    <source>
        <dbReference type="Proteomes" id="UP001145087"/>
    </source>
</evidence>
<evidence type="ECO:0000256" key="7">
    <source>
        <dbReference type="PROSITE-ProRule" id="PRU01360"/>
    </source>
</evidence>
<evidence type="ECO:0000256" key="2">
    <source>
        <dbReference type="ARBA" id="ARBA00022448"/>
    </source>
</evidence>
<evidence type="ECO:0000256" key="6">
    <source>
        <dbReference type="ARBA" id="ARBA00023237"/>
    </source>
</evidence>
<dbReference type="InterPro" id="IPR036942">
    <property type="entry name" value="Beta-barrel_TonB_sf"/>
</dbReference>
<gene>
    <name evidence="10" type="ORF">OU798_00820</name>
</gene>
<dbReference type="Proteomes" id="UP001145087">
    <property type="component" value="Unassembled WGS sequence"/>
</dbReference>
<name>A0A9X3F2V8_9BACT</name>
<dbReference type="NCBIfam" id="TIGR04056">
    <property type="entry name" value="OMP_RagA_SusC"/>
    <property type="match status" value="1"/>
</dbReference>
<dbReference type="InterPro" id="IPR023997">
    <property type="entry name" value="TonB-dep_OMP_SusC/RagA_CS"/>
</dbReference>
<keyword evidence="2 7" id="KW-0813">Transport</keyword>
<dbReference type="GO" id="GO:0009279">
    <property type="term" value="C:cell outer membrane"/>
    <property type="evidence" value="ECO:0007669"/>
    <property type="project" value="UniProtKB-SubCell"/>
</dbReference>
<comment type="caution">
    <text evidence="10">The sequence shown here is derived from an EMBL/GenBank/DDBJ whole genome shotgun (WGS) entry which is preliminary data.</text>
</comment>
<dbReference type="InterPro" id="IPR012910">
    <property type="entry name" value="Plug_dom"/>
</dbReference>
<comment type="subcellular location">
    <subcellularLocation>
        <location evidence="1 7">Cell outer membrane</location>
        <topology evidence="1 7">Multi-pass membrane protein</topology>
    </subcellularLocation>
</comment>
<evidence type="ECO:0000313" key="10">
    <source>
        <dbReference type="EMBL" id="MCY1718862.1"/>
    </source>
</evidence>
<dbReference type="Pfam" id="PF13715">
    <property type="entry name" value="CarbopepD_reg_2"/>
    <property type="match status" value="1"/>
</dbReference>
<dbReference type="InterPro" id="IPR023996">
    <property type="entry name" value="TonB-dep_OMP_SusC/RagA"/>
</dbReference>
<feature type="domain" description="Secretin/TonB short N-terminal" evidence="9">
    <location>
        <begin position="47"/>
        <end position="99"/>
    </location>
</feature>